<dbReference type="Gene3D" id="2.30.110.10">
    <property type="entry name" value="Electron Transport, Fmn-binding Protein, Chain A"/>
    <property type="match status" value="1"/>
</dbReference>
<dbReference type="InterPro" id="IPR012349">
    <property type="entry name" value="Split_barrel_FMN-bd"/>
</dbReference>
<dbReference type="PANTHER" id="PTHR35176">
    <property type="entry name" value="HEME OXYGENASE HI_0854-RELATED"/>
    <property type="match status" value="1"/>
</dbReference>
<dbReference type="PANTHER" id="PTHR35176:SF6">
    <property type="entry name" value="HEME OXYGENASE HI_0854-RELATED"/>
    <property type="match status" value="1"/>
</dbReference>
<dbReference type="SUPFAM" id="SSF50475">
    <property type="entry name" value="FMN-binding split barrel"/>
    <property type="match status" value="1"/>
</dbReference>
<dbReference type="InterPro" id="IPR052019">
    <property type="entry name" value="F420H2_bilvrd_red/Heme_oxyg"/>
</dbReference>
<dbReference type="GO" id="GO:0016627">
    <property type="term" value="F:oxidoreductase activity, acting on the CH-CH group of donors"/>
    <property type="evidence" value="ECO:0007669"/>
    <property type="project" value="TreeGrafter"/>
</dbReference>
<accession>A0A1N7G4J9</accession>
<evidence type="ECO:0000259" key="2">
    <source>
        <dbReference type="Pfam" id="PF01243"/>
    </source>
</evidence>
<dbReference type="AlphaFoldDB" id="A0A1N7G4J9"/>
<dbReference type="Proteomes" id="UP000186218">
    <property type="component" value="Unassembled WGS sequence"/>
</dbReference>
<dbReference type="STRING" id="1344003.SAMN05445060_2495"/>
<dbReference type="InterPro" id="IPR019920">
    <property type="entry name" value="F420-binding_dom_put"/>
</dbReference>
<gene>
    <name evidence="3" type="ORF">SAMN05445060_2495</name>
</gene>
<evidence type="ECO:0000256" key="1">
    <source>
        <dbReference type="ARBA" id="ARBA00023002"/>
    </source>
</evidence>
<dbReference type="Pfam" id="PF01243">
    <property type="entry name" value="PNPOx_N"/>
    <property type="match status" value="1"/>
</dbReference>
<feature type="domain" description="Pyridoxamine 5'-phosphate oxidase N-terminal" evidence="2">
    <location>
        <begin position="13"/>
        <end position="145"/>
    </location>
</feature>
<dbReference type="GO" id="GO:0070967">
    <property type="term" value="F:coenzyme F420 binding"/>
    <property type="evidence" value="ECO:0007669"/>
    <property type="project" value="TreeGrafter"/>
</dbReference>
<name>A0A1N7G4J9_9NOCA</name>
<dbReference type="NCBIfam" id="TIGR03618">
    <property type="entry name" value="Rv1155_F420"/>
    <property type="match status" value="1"/>
</dbReference>
<reference evidence="3 4" key="1">
    <citation type="submission" date="2017-01" db="EMBL/GenBank/DDBJ databases">
        <authorList>
            <person name="Mah S.A."/>
            <person name="Swanson W.J."/>
            <person name="Moy G.W."/>
            <person name="Vacquier V.D."/>
        </authorList>
    </citation>
    <scope>NUCLEOTIDE SEQUENCE [LARGE SCALE GENOMIC DNA]</scope>
    <source>
        <strain evidence="3 4">CPCC 203464</strain>
    </source>
</reference>
<dbReference type="EMBL" id="FTNT01000007">
    <property type="protein sequence ID" value="SIS07519.1"/>
    <property type="molecule type" value="Genomic_DNA"/>
</dbReference>
<proteinExistence type="predicted"/>
<sequence>MGTNQRAQIVMSTEEVQQFVATSRTATLATHGPHETIHLVAMWYAVTDGEIWFETKAKSQKAVNLRRDARCSVSIEAGYTYDQLRGVAIEGTAEITDDPDHRLAVGISVWERYNGPYSEELRPAVDEMMRNRVAVRLVADRTRSWDHRKLGLPQMPVAGSTATFLND</sequence>
<organism evidence="3 4">
    <name type="scientific">Williamsia sterculiae</name>
    <dbReference type="NCBI Taxonomy" id="1344003"/>
    <lineage>
        <taxon>Bacteria</taxon>
        <taxon>Bacillati</taxon>
        <taxon>Actinomycetota</taxon>
        <taxon>Actinomycetes</taxon>
        <taxon>Mycobacteriales</taxon>
        <taxon>Nocardiaceae</taxon>
        <taxon>Williamsia</taxon>
    </lineage>
</organism>
<evidence type="ECO:0000313" key="3">
    <source>
        <dbReference type="EMBL" id="SIS07519.1"/>
    </source>
</evidence>
<protein>
    <submittedName>
        <fullName evidence="3">PPOX class probable F420-dependent enzyme</fullName>
    </submittedName>
</protein>
<dbReference type="InterPro" id="IPR011576">
    <property type="entry name" value="Pyridox_Oxase_N"/>
</dbReference>
<dbReference type="OrthoDB" id="158738at2"/>
<evidence type="ECO:0000313" key="4">
    <source>
        <dbReference type="Proteomes" id="UP000186218"/>
    </source>
</evidence>
<dbReference type="GO" id="GO:0005829">
    <property type="term" value="C:cytosol"/>
    <property type="evidence" value="ECO:0007669"/>
    <property type="project" value="TreeGrafter"/>
</dbReference>
<keyword evidence="1" id="KW-0560">Oxidoreductase</keyword>
<keyword evidence="4" id="KW-1185">Reference proteome</keyword>
<dbReference type="RefSeq" id="WP_076479985.1">
    <property type="nucleotide sequence ID" value="NZ_FTNT01000007.1"/>
</dbReference>